<dbReference type="PANTHER" id="PTHR13696:SF52">
    <property type="entry name" value="PARA FAMILY PROTEIN CT_582"/>
    <property type="match status" value="1"/>
</dbReference>
<evidence type="ECO:0000313" key="3">
    <source>
        <dbReference type="Proteomes" id="UP000706891"/>
    </source>
</evidence>
<dbReference type="CDD" id="cd02042">
    <property type="entry name" value="ParAB_family"/>
    <property type="match status" value="1"/>
</dbReference>
<dbReference type="InterPro" id="IPR027417">
    <property type="entry name" value="P-loop_NTPase"/>
</dbReference>
<dbReference type="AlphaFoldDB" id="A0A939B7L5"/>
<dbReference type="SUPFAM" id="SSF52540">
    <property type="entry name" value="P-loop containing nucleoside triphosphate hydrolases"/>
    <property type="match status" value="1"/>
</dbReference>
<dbReference type="Pfam" id="PF01656">
    <property type="entry name" value="CbiA"/>
    <property type="match status" value="1"/>
</dbReference>
<evidence type="ECO:0000259" key="1">
    <source>
        <dbReference type="Pfam" id="PF01656"/>
    </source>
</evidence>
<dbReference type="InterPro" id="IPR050678">
    <property type="entry name" value="DNA_Partitioning_ATPase"/>
</dbReference>
<dbReference type="Gene3D" id="3.40.50.300">
    <property type="entry name" value="P-loop containing nucleotide triphosphate hydrolases"/>
    <property type="match status" value="1"/>
</dbReference>
<proteinExistence type="predicted"/>
<dbReference type="EMBL" id="JACJJG010000043">
    <property type="protein sequence ID" value="MBM6673916.1"/>
    <property type="molecule type" value="Genomic_DNA"/>
</dbReference>
<sequence>MKKEPVFVALGNQKGGVGKSTLTILLASYFHYVKGLNVLVVDCDYPQHSVRDIRDWDVKTVEKDGALQQRLVSQFGDSGRKAYTVLTAKPEEAKRAAYGFIDRSGLCYDVIFTDLPGTVNATGVFSSIVNMDRLIVPVTQNRMVMQSSMSFVLAVRELLGRNQEFPLRDVRLLWNCMDRRASKELYNAYSEILGHLKIPVFKTVLPKAERFNKGICRDGRVFRSTLFAPSQSLLKDSNIDLLADEILETLNLERQ</sequence>
<evidence type="ECO:0000313" key="2">
    <source>
        <dbReference type="EMBL" id="MBM6673916.1"/>
    </source>
</evidence>
<organism evidence="2 3">
    <name type="scientific">Marseilla massiliensis</name>
    <dbReference type="NCBI Taxonomy" id="1841864"/>
    <lineage>
        <taxon>Bacteria</taxon>
        <taxon>Pseudomonadati</taxon>
        <taxon>Bacteroidota</taxon>
        <taxon>Bacteroidia</taxon>
        <taxon>Bacteroidales</taxon>
        <taxon>Prevotellaceae</taxon>
        <taxon>Marseilla</taxon>
    </lineage>
</organism>
<gene>
    <name evidence="2" type="ORF">H6A34_08510</name>
</gene>
<dbReference type="Proteomes" id="UP000706891">
    <property type="component" value="Unassembled WGS sequence"/>
</dbReference>
<dbReference type="InterPro" id="IPR002586">
    <property type="entry name" value="CobQ/CobB/MinD/ParA_Nub-bd_dom"/>
</dbReference>
<accession>A0A939B7L5</accession>
<dbReference type="RefSeq" id="WP_205104876.1">
    <property type="nucleotide sequence ID" value="NZ_JACJJG010000043.1"/>
</dbReference>
<feature type="domain" description="CobQ/CobB/MinD/ParA nucleotide binding" evidence="1">
    <location>
        <begin position="9"/>
        <end position="218"/>
    </location>
</feature>
<reference evidence="2" key="2">
    <citation type="journal article" date="2021" name="Sci. Rep.">
        <title>The distribution of antibiotic resistance genes in chicken gut microbiota commensals.</title>
        <authorList>
            <person name="Juricova H."/>
            <person name="Matiasovicova J."/>
            <person name="Kubasova T."/>
            <person name="Cejkova D."/>
            <person name="Rychlik I."/>
        </authorList>
    </citation>
    <scope>NUCLEOTIDE SEQUENCE</scope>
    <source>
        <strain evidence="2">An824</strain>
    </source>
</reference>
<dbReference type="PANTHER" id="PTHR13696">
    <property type="entry name" value="P-LOOP CONTAINING NUCLEOSIDE TRIPHOSPHATE HYDROLASE"/>
    <property type="match status" value="1"/>
</dbReference>
<reference evidence="2" key="1">
    <citation type="submission" date="2020-08" db="EMBL/GenBank/DDBJ databases">
        <authorList>
            <person name="Cejkova D."/>
            <person name="Kubasova T."/>
            <person name="Jahodarova E."/>
            <person name="Rychlik I."/>
        </authorList>
    </citation>
    <scope>NUCLEOTIDE SEQUENCE</scope>
    <source>
        <strain evidence="2">An824</strain>
    </source>
</reference>
<keyword evidence="3" id="KW-1185">Reference proteome</keyword>
<name>A0A939B7L5_9BACT</name>
<protein>
    <submittedName>
        <fullName evidence="2">ParA family protein</fullName>
    </submittedName>
</protein>
<comment type="caution">
    <text evidence="2">The sequence shown here is derived from an EMBL/GenBank/DDBJ whole genome shotgun (WGS) entry which is preliminary data.</text>
</comment>